<feature type="transmembrane region" description="Helical" evidence="1">
    <location>
        <begin position="66"/>
        <end position="86"/>
    </location>
</feature>
<evidence type="ECO:0000313" key="3">
    <source>
        <dbReference type="EMBL" id="ABU58012.1"/>
    </source>
</evidence>
<evidence type="ECO:0000256" key="1">
    <source>
        <dbReference type="SAM" id="Phobius"/>
    </source>
</evidence>
<accession>A7NKI7</accession>
<dbReference type="AlphaFoldDB" id="A7NKI7"/>
<dbReference type="EMBL" id="CP000804">
    <property type="protein sequence ID" value="ABU58007.1"/>
    <property type="molecule type" value="Genomic_DNA"/>
</dbReference>
<dbReference type="KEGG" id="rca:Rcas_1922"/>
<evidence type="ECO:0000313" key="4">
    <source>
        <dbReference type="Proteomes" id="UP000000263"/>
    </source>
</evidence>
<dbReference type="KEGG" id="rca:Rcas_1917"/>
<keyword evidence="1" id="KW-0472">Membrane</keyword>
<name>A7NKI7_ROSCS</name>
<dbReference type="RefSeq" id="WP_012120432.1">
    <property type="nucleotide sequence ID" value="NC_009767.1"/>
</dbReference>
<keyword evidence="1" id="KW-0812">Transmembrane</keyword>
<dbReference type="EMBL" id="CP000804">
    <property type="protein sequence ID" value="ABU58012.1"/>
    <property type="molecule type" value="Genomic_DNA"/>
</dbReference>
<feature type="transmembrane region" description="Helical" evidence="1">
    <location>
        <begin position="7"/>
        <end position="29"/>
    </location>
</feature>
<keyword evidence="1" id="KW-1133">Transmembrane helix</keyword>
<feature type="transmembrane region" description="Helical" evidence="1">
    <location>
        <begin position="35"/>
        <end position="54"/>
    </location>
</feature>
<sequence length="87" mass="9519">MITRDKAYFGLAALACLIQSITLALTYALHERKGFYVFWIGLLLSTCVSGSIVITSSRAFIASSRYAASAVVLSMTSLFVTLLWFLS</sequence>
<gene>
    <name evidence="2" type="ordered locus">Rcas_1917</name>
    <name evidence="3" type="ordered locus">Rcas_1922</name>
</gene>
<dbReference type="STRING" id="383372.Rcas_1917"/>
<dbReference type="HOGENOM" id="CLU_2481332_0_0_0"/>
<reference evidence="2 4" key="1">
    <citation type="submission" date="2007-08" db="EMBL/GenBank/DDBJ databases">
        <title>Complete sequence of Roseiflexus castenholzii DSM 13941.</title>
        <authorList>
            <consortium name="US DOE Joint Genome Institute"/>
            <person name="Copeland A."/>
            <person name="Lucas S."/>
            <person name="Lapidus A."/>
            <person name="Barry K."/>
            <person name="Glavina del Rio T."/>
            <person name="Dalin E."/>
            <person name="Tice H."/>
            <person name="Pitluck S."/>
            <person name="Thompson L.S."/>
            <person name="Brettin T."/>
            <person name="Bruce D."/>
            <person name="Detter J.C."/>
            <person name="Han C."/>
            <person name="Tapia R."/>
            <person name="Schmutz J."/>
            <person name="Larimer F."/>
            <person name="Land M."/>
            <person name="Hauser L."/>
            <person name="Kyrpides N."/>
            <person name="Mikhailova N."/>
            <person name="Bryant D.A."/>
            <person name="Hanada S."/>
            <person name="Tsukatani Y."/>
            <person name="Richardson P."/>
        </authorList>
    </citation>
    <scope>NUCLEOTIDE SEQUENCE [LARGE SCALE GENOMIC DNA]</scope>
    <source>
        <strain evidence="2">DSM 13941</strain>
        <strain evidence="4">DSM 13941 / HLO8</strain>
    </source>
</reference>
<evidence type="ECO:0000313" key="2">
    <source>
        <dbReference type="EMBL" id="ABU58007.1"/>
    </source>
</evidence>
<keyword evidence="4" id="KW-1185">Reference proteome</keyword>
<protein>
    <submittedName>
        <fullName evidence="2">Uncharacterized protein</fullName>
    </submittedName>
</protein>
<organism evidence="2 4">
    <name type="scientific">Roseiflexus castenholzii (strain DSM 13941 / HLO8)</name>
    <dbReference type="NCBI Taxonomy" id="383372"/>
    <lineage>
        <taxon>Bacteria</taxon>
        <taxon>Bacillati</taxon>
        <taxon>Chloroflexota</taxon>
        <taxon>Chloroflexia</taxon>
        <taxon>Chloroflexales</taxon>
        <taxon>Roseiflexineae</taxon>
        <taxon>Roseiflexaceae</taxon>
        <taxon>Roseiflexus</taxon>
    </lineage>
</organism>
<proteinExistence type="predicted"/>
<dbReference type="Proteomes" id="UP000000263">
    <property type="component" value="Chromosome"/>
</dbReference>